<organism evidence="1 2">
    <name type="scientific">Flemingia macrophylla</name>
    <dbReference type="NCBI Taxonomy" id="520843"/>
    <lineage>
        <taxon>Eukaryota</taxon>
        <taxon>Viridiplantae</taxon>
        <taxon>Streptophyta</taxon>
        <taxon>Embryophyta</taxon>
        <taxon>Tracheophyta</taxon>
        <taxon>Spermatophyta</taxon>
        <taxon>Magnoliopsida</taxon>
        <taxon>eudicotyledons</taxon>
        <taxon>Gunneridae</taxon>
        <taxon>Pentapetalae</taxon>
        <taxon>rosids</taxon>
        <taxon>fabids</taxon>
        <taxon>Fabales</taxon>
        <taxon>Fabaceae</taxon>
        <taxon>Papilionoideae</taxon>
        <taxon>50 kb inversion clade</taxon>
        <taxon>NPAAA clade</taxon>
        <taxon>indigoferoid/millettioid clade</taxon>
        <taxon>Phaseoleae</taxon>
        <taxon>Flemingia</taxon>
    </lineage>
</organism>
<name>A0ABD1NGD3_9FABA</name>
<dbReference type="AlphaFoldDB" id="A0ABD1NGD3"/>
<comment type="caution">
    <text evidence="1">The sequence shown here is derived from an EMBL/GenBank/DDBJ whole genome shotgun (WGS) entry which is preliminary data.</text>
</comment>
<protein>
    <submittedName>
        <fullName evidence="1">Uncharacterized protein</fullName>
    </submittedName>
</protein>
<reference evidence="1 2" key="1">
    <citation type="submission" date="2024-08" db="EMBL/GenBank/DDBJ databases">
        <title>Insights into the chromosomal genome structure of Flemingia macrophylla.</title>
        <authorList>
            <person name="Ding Y."/>
            <person name="Zhao Y."/>
            <person name="Bi W."/>
            <person name="Wu M."/>
            <person name="Zhao G."/>
            <person name="Gong Y."/>
            <person name="Li W."/>
            <person name="Zhang P."/>
        </authorList>
    </citation>
    <scope>NUCLEOTIDE SEQUENCE [LARGE SCALE GENOMIC DNA]</scope>
    <source>
        <strain evidence="1">DYQJB</strain>
        <tissue evidence="1">Leaf</tissue>
    </source>
</reference>
<gene>
    <name evidence="1" type="ORF">Fmac_001174</name>
</gene>
<keyword evidence="2" id="KW-1185">Reference proteome</keyword>
<dbReference type="Proteomes" id="UP001603857">
    <property type="component" value="Unassembled WGS sequence"/>
</dbReference>
<proteinExistence type="predicted"/>
<evidence type="ECO:0000313" key="2">
    <source>
        <dbReference type="Proteomes" id="UP001603857"/>
    </source>
</evidence>
<accession>A0ABD1NGD3</accession>
<dbReference type="EMBL" id="JBGMDY010000001">
    <property type="protein sequence ID" value="KAL2347174.1"/>
    <property type="molecule type" value="Genomic_DNA"/>
</dbReference>
<sequence length="65" mass="6718">MAALPLPPPPLLPLPPKISEPTIGNALVKALLKTIGVGSVLAFNIPSRSAPAPVLTPQYQGISWP</sequence>
<evidence type="ECO:0000313" key="1">
    <source>
        <dbReference type="EMBL" id="KAL2347174.1"/>
    </source>
</evidence>